<dbReference type="PATRIC" id="fig|1588748.3.peg.860"/>
<comment type="caution">
    <text evidence="2">The sequence shown here is derived from an EMBL/GenBank/DDBJ whole genome shotgun (WGS) entry which is preliminary data.</text>
</comment>
<keyword evidence="3" id="KW-1185">Reference proteome</keyword>
<dbReference type="InterPro" id="IPR049516">
    <property type="entry name" value="FAD-depend_C"/>
</dbReference>
<proteinExistence type="predicted"/>
<organism evidence="2 3">
    <name type="scientific">Megasphaera hutchinsoni</name>
    <dbReference type="NCBI Taxonomy" id="1588748"/>
    <lineage>
        <taxon>Bacteria</taxon>
        <taxon>Bacillati</taxon>
        <taxon>Bacillota</taxon>
        <taxon>Negativicutes</taxon>
        <taxon>Veillonellales</taxon>
        <taxon>Veillonellaceae</taxon>
        <taxon>Megasphaera</taxon>
    </lineage>
</organism>
<dbReference type="InterPro" id="IPR028348">
    <property type="entry name" value="FAD-binding_protein"/>
</dbReference>
<evidence type="ECO:0000313" key="2">
    <source>
        <dbReference type="EMBL" id="KXB90815.1"/>
    </source>
</evidence>
<dbReference type="EMBL" id="LSDT01000043">
    <property type="protein sequence ID" value="KXB90815.1"/>
    <property type="molecule type" value="Genomic_DNA"/>
</dbReference>
<dbReference type="STRING" id="1588748.HMPREF3182_00895"/>
<dbReference type="PANTHER" id="PTHR42842:SF3">
    <property type="entry name" value="FAD_NAD(P)-BINDING OXIDOREDUCTASE FAMILY PROTEIN"/>
    <property type="match status" value="1"/>
</dbReference>
<evidence type="ECO:0000259" key="1">
    <source>
        <dbReference type="Pfam" id="PF21688"/>
    </source>
</evidence>
<dbReference type="PRINTS" id="PR00419">
    <property type="entry name" value="ADXRDTASE"/>
</dbReference>
<feature type="domain" description="FAD-dependent protein C-terminal" evidence="1">
    <location>
        <begin position="290"/>
        <end position="484"/>
    </location>
</feature>
<dbReference type="PIRSF" id="PIRSF038984">
    <property type="entry name" value="FAD_binding_protein"/>
    <property type="match status" value="1"/>
</dbReference>
<protein>
    <submittedName>
        <fullName evidence="2">Pyridine nucleotide-disulfide oxidoreductase family protein</fullName>
    </submittedName>
</protein>
<dbReference type="SUPFAM" id="SSF51905">
    <property type="entry name" value="FAD/NAD(P)-binding domain"/>
    <property type="match status" value="1"/>
</dbReference>
<dbReference type="Gene3D" id="3.30.70.2700">
    <property type="match status" value="1"/>
</dbReference>
<dbReference type="InterPro" id="IPR036188">
    <property type="entry name" value="FAD/NAD-bd_sf"/>
</dbReference>
<dbReference type="AlphaFoldDB" id="A0A134CF46"/>
<gene>
    <name evidence="2" type="ORF">HMPREF3182_00895</name>
</gene>
<dbReference type="PANTHER" id="PTHR42842">
    <property type="entry name" value="FAD/NAD(P)-BINDING OXIDOREDUCTASE"/>
    <property type="match status" value="1"/>
</dbReference>
<sequence>MSHKGESSVLRISNIRAEVPLQKELSVLVAKRLRCKKNDILALRIVRRSVDARRKPHLYFVFTVDVKVRNEEKIWQNVGNHNDIHVYEEPSQRAIIHGTSTFAHRPIVVGMGPAGLAAALVLAREGYAPLVLERGCEVDVRARHIEEFWQTGKFRSASNVQFGEGGAGTFSDGKLTTRVNHPLIREILNILVEAGAPKEILYAYNPHIGTDKLRVVVKNLRNLIIQAGGDVCFESCVTDIVCNCEGNLTGVVVNGTTAYDTDVVVLGIGHSARDTYYMLQRQGVAMNFKPFAMGVRIEHEQAVIDHSQYGAAATDIGLEPASYALVYHSPEGRDCYSFCMCPGGIVVAAASEEKQVVTNGMSLYRRDSGVANSALVVNITPQDIAGDDPLRGVAYQRKYERLAYVQGGNTYRAPAQTVGDFLHLDKGVAQGVHTYRPGITWTDLHQVLPPFVSRTLMQALPYFDRKINGFAAPHAVMTGVETRTSAPVRLERGRDRMSISTPGLYPIGEGAGYAGGIMSAFLDGMETALEIISKFKPWRDK</sequence>
<dbReference type="Gene3D" id="3.50.50.60">
    <property type="entry name" value="FAD/NAD(P)-binding domain"/>
    <property type="match status" value="2"/>
</dbReference>
<reference evidence="3" key="1">
    <citation type="submission" date="2016-01" db="EMBL/GenBank/DDBJ databases">
        <authorList>
            <person name="Mitreva M."/>
            <person name="Pepin K.H."/>
            <person name="Mihindukulasuriya K.A."/>
            <person name="Fulton R."/>
            <person name="Fronick C."/>
            <person name="O'Laughlin M."/>
            <person name="Miner T."/>
            <person name="Herter B."/>
            <person name="Rosa B.A."/>
            <person name="Cordes M."/>
            <person name="Tomlinson C."/>
            <person name="Wollam A."/>
            <person name="Palsikar V.B."/>
            <person name="Mardis E.R."/>
            <person name="Wilson R.K."/>
        </authorList>
    </citation>
    <scope>NUCLEOTIDE SEQUENCE [LARGE SCALE GENOMIC DNA]</scope>
    <source>
        <strain evidence="3">KA00182</strain>
    </source>
</reference>
<accession>A0A134CF46</accession>
<dbReference type="Pfam" id="PF21688">
    <property type="entry name" value="FAD-depend_C"/>
    <property type="match status" value="1"/>
</dbReference>
<evidence type="ECO:0000313" key="3">
    <source>
        <dbReference type="Proteomes" id="UP000070160"/>
    </source>
</evidence>
<name>A0A134CF46_9FIRM</name>
<dbReference type="Proteomes" id="UP000070160">
    <property type="component" value="Unassembled WGS sequence"/>
</dbReference>